<dbReference type="EMBL" id="AZFN01000016">
    <property type="protein sequence ID" value="KRM01597.1"/>
    <property type="molecule type" value="Genomic_DNA"/>
</dbReference>
<comment type="caution">
    <text evidence="4">The sequence shown here is derived from an EMBL/GenBank/DDBJ whole genome shotgun (WGS) entry which is preliminary data.</text>
</comment>
<evidence type="ECO:0000256" key="2">
    <source>
        <dbReference type="PROSITE-ProRule" id="PRU00335"/>
    </source>
</evidence>
<dbReference type="PATRIC" id="fig|1423749.3.peg.529"/>
<gene>
    <name evidence="4" type="ORF">FC60_GL000525</name>
</gene>
<evidence type="ECO:0000313" key="4">
    <source>
        <dbReference type="EMBL" id="KRM01597.1"/>
    </source>
</evidence>
<dbReference type="InterPro" id="IPR050624">
    <property type="entry name" value="HTH-type_Tx_Regulator"/>
</dbReference>
<proteinExistence type="predicted"/>
<dbReference type="SUPFAM" id="SSF46689">
    <property type="entry name" value="Homeodomain-like"/>
    <property type="match status" value="1"/>
</dbReference>
<evidence type="ECO:0000313" key="5">
    <source>
        <dbReference type="Proteomes" id="UP000051739"/>
    </source>
</evidence>
<dbReference type="Gene3D" id="1.10.357.10">
    <property type="entry name" value="Tetracycline Repressor, domain 2"/>
    <property type="match status" value="1"/>
</dbReference>
<evidence type="ECO:0000259" key="3">
    <source>
        <dbReference type="PROSITE" id="PS50977"/>
    </source>
</evidence>
<feature type="DNA-binding region" description="H-T-H motif" evidence="2">
    <location>
        <begin position="30"/>
        <end position="49"/>
    </location>
</feature>
<dbReference type="Proteomes" id="UP000051739">
    <property type="component" value="Unassembled WGS sequence"/>
</dbReference>
<organism evidence="4 5">
    <name type="scientific">Limosilactobacillus gastricus DSM 16045</name>
    <dbReference type="NCBI Taxonomy" id="1423749"/>
    <lineage>
        <taxon>Bacteria</taxon>
        <taxon>Bacillati</taxon>
        <taxon>Bacillota</taxon>
        <taxon>Bacilli</taxon>
        <taxon>Lactobacillales</taxon>
        <taxon>Lactobacillaceae</taxon>
        <taxon>Limosilactobacillus</taxon>
    </lineage>
</organism>
<sequence length="184" mass="21556">MTDLRTQRTQKAIADAFVKLVNQTSFREVTVSMIAQEAMINRQTFYRHYEDKYQLTRALLSDFIADYQAEINRIIPMIKDNNNFRSRLLHLQPIIGNFLLSHIELVKALRGIKFDDFNYETEVTRLYREVIQELFNHGAPLTAFQEKVVTNVLLTVIDYLIDNHELPSETDIEGMKTIILNVFN</sequence>
<dbReference type="InterPro" id="IPR009057">
    <property type="entry name" value="Homeodomain-like_sf"/>
</dbReference>
<protein>
    <recommendedName>
        <fullName evidence="3">HTH tetR-type domain-containing protein</fullName>
    </recommendedName>
</protein>
<keyword evidence="5" id="KW-1185">Reference proteome</keyword>
<dbReference type="PANTHER" id="PTHR43479">
    <property type="entry name" value="ACREF/ENVCD OPERON REPRESSOR-RELATED"/>
    <property type="match status" value="1"/>
</dbReference>
<name>A0A0R1V7Z5_9LACO</name>
<dbReference type="GO" id="GO:0003677">
    <property type="term" value="F:DNA binding"/>
    <property type="evidence" value="ECO:0007669"/>
    <property type="project" value="UniProtKB-UniRule"/>
</dbReference>
<keyword evidence="1 2" id="KW-0238">DNA-binding</keyword>
<dbReference type="Pfam" id="PF00440">
    <property type="entry name" value="TetR_N"/>
    <property type="match status" value="1"/>
</dbReference>
<feature type="domain" description="HTH tetR-type" evidence="3">
    <location>
        <begin position="7"/>
        <end position="67"/>
    </location>
</feature>
<dbReference type="RefSeq" id="WP_056937572.1">
    <property type="nucleotide sequence ID" value="NZ_AZFN01000016.1"/>
</dbReference>
<reference evidence="4 5" key="1">
    <citation type="journal article" date="2015" name="Genome Announc.">
        <title>Expanding the biotechnology potential of lactobacilli through comparative genomics of 213 strains and associated genera.</title>
        <authorList>
            <person name="Sun Z."/>
            <person name="Harris H.M."/>
            <person name="McCann A."/>
            <person name="Guo C."/>
            <person name="Argimon S."/>
            <person name="Zhang W."/>
            <person name="Yang X."/>
            <person name="Jeffery I.B."/>
            <person name="Cooney J.C."/>
            <person name="Kagawa T.F."/>
            <person name="Liu W."/>
            <person name="Song Y."/>
            <person name="Salvetti E."/>
            <person name="Wrobel A."/>
            <person name="Rasinkangas P."/>
            <person name="Parkhill J."/>
            <person name="Rea M.C."/>
            <person name="O'Sullivan O."/>
            <person name="Ritari J."/>
            <person name="Douillard F.P."/>
            <person name="Paul Ross R."/>
            <person name="Yang R."/>
            <person name="Briner A.E."/>
            <person name="Felis G.E."/>
            <person name="de Vos W.M."/>
            <person name="Barrangou R."/>
            <person name="Klaenhammer T.R."/>
            <person name="Caufield P.W."/>
            <person name="Cui Y."/>
            <person name="Zhang H."/>
            <person name="O'Toole P.W."/>
        </authorList>
    </citation>
    <scope>NUCLEOTIDE SEQUENCE [LARGE SCALE GENOMIC DNA]</scope>
    <source>
        <strain evidence="4 5">DSM 16045</strain>
    </source>
</reference>
<dbReference type="PANTHER" id="PTHR43479:SF7">
    <property type="entry name" value="TETR-FAMILY TRANSCRIPTIONAL REGULATOR"/>
    <property type="match status" value="1"/>
</dbReference>
<dbReference type="InterPro" id="IPR001647">
    <property type="entry name" value="HTH_TetR"/>
</dbReference>
<evidence type="ECO:0000256" key="1">
    <source>
        <dbReference type="ARBA" id="ARBA00023125"/>
    </source>
</evidence>
<dbReference type="AlphaFoldDB" id="A0A0R1V7Z5"/>
<dbReference type="PROSITE" id="PS50977">
    <property type="entry name" value="HTH_TETR_2"/>
    <property type="match status" value="1"/>
</dbReference>
<accession>A0A0R1V7Z5</accession>